<dbReference type="Proteomes" id="UP000036045">
    <property type="component" value="Unassembled WGS sequence"/>
</dbReference>
<proteinExistence type="inferred from homology"/>
<dbReference type="PANTHER" id="PTHR30288:SF0">
    <property type="entry name" value="FLAGELLAR HOOK-ASSOCIATED PROTEIN 2"/>
    <property type="match status" value="1"/>
</dbReference>
<comment type="subcellular location">
    <subcellularLocation>
        <location evidence="5">Secreted</location>
    </subcellularLocation>
    <subcellularLocation>
        <location evidence="5">Bacterial flagellum</location>
    </subcellularLocation>
</comment>
<evidence type="ECO:0000259" key="6">
    <source>
        <dbReference type="Pfam" id="PF02465"/>
    </source>
</evidence>
<comment type="caution">
    <text evidence="8">The sequence shown here is derived from an EMBL/GenBank/DDBJ whole genome shotgun (WGS) entry which is preliminary data.</text>
</comment>
<evidence type="ECO:0000313" key="8">
    <source>
        <dbReference type="EMBL" id="KLV23448.1"/>
    </source>
</evidence>
<dbReference type="Pfam" id="PF07195">
    <property type="entry name" value="FliD_C"/>
    <property type="match status" value="1"/>
</dbReference>
<dbReference type="InterPro" id="IPR003481">
    <property type="entry name" value="FliD_N"/>
</dbReference>
<feature type="domain" description="Flagellar hook-associated protein 2 N-terminal" evidence="6">
    <location>
        <begin position="13"/>
        <end position="109"/>
    </location>
</feature>
<keyword evidence="9" id="KW-1185">Reference proteome</keyword>
<dbReference type="InterPro" id="IPR010809">
    <property type="entry name" value="FliD_C"/>
</dbReference>
<name>A0A0J1IBY0_NIACI</name>
<accession>A0A0J1IBY0</accession>
<dbReference type="InterPro" id="IPR040026">
    <property type="entry name" value="FliD"/>
</dbReference>
<evidence type="ECO:0000256" key="4">
    <source>
        <dbReference type="ARBA" id="ARBA00023143"/>
    </source>
</evidence>
<dbReference type="GO" id="GO:0009421">
    <property type="term" value="C:bacterial-type flagellum filament cap"/>
    <property type="evidence" value="ECO:0007669"/>
    <property type="project" value="InterPro"/>
</dbReference>
<keyword evidence="4 5" id="KW-0975">Bacterial flagellum</keyword>
<comment type="subunit">
    <text evidence="2 5">Homopentamer.</text>
</comment>
<comment type="function">
    <text evidence="5">Required for morphogenesis and for the elongation of the flagellar filament by facilitating polymerization of the flagellin monomers at the tip of growing filament. Forms a capping structure, which prevents flagellin subunits (transported through the central channel of the flagellum) from leaking out without polymerization at the distal end.</text>
</comment>
<feature type="domain" description="Flagellar hook-associated protein 2 C-terminal" evidence="7">
    <location>
        <begin position="330"/>
        <end position="596"/>
    </location>
</feature>
<evidence type="ECO:0000256" key="5">
    <source>
        <dbReference type="RuleBase" id="RU362066"/>
    </source>
</evidence>
<evidence type="ECO:0000256" key="2">
    <source>
        <dbReference type="ARBA" id="ARBA00011255"/>
    </source>
</evidence>
<dbReference type="PANTHER" id="PTHR30288">
    <property type="entry name" value="FLAGELLAR CAP/ASSEMBLY PROTEIN FLID"/>
    <property type="match status" value="1"/>
</dbReference>
<dbReference type="GO" id="GO:0007155">
    <property type="term" value="P:cell adhesion"/>
    <property type="evidence" value="ECO:0007669"/>
    <property type="project" value="InterPro"/>
</dbReference>
<evidence type="ECO:0000256" key="3">
    <source>
        <dbReference type="ARBA" id="ARBA00023054"/>
    </source>
</evidence>
<protein>
    <recommendedName>
        <fullName evidence="5">Flagellar hook-associated protein 2</fullName>
        <shortName evidence="5">HAP2</shortName>
    </recommendedName>
    <alternativeName>
        <fullName evidence="5">Flagellar cap protein</fullName>
    </alternativeName>
</protein>
<dbReference type="GO" id="GO:0009424">
    <property type="term" value="C:bacterial-type flagellum hook"/>
    <property type="evidence" value="ECO:0007669"/>
    <property type="project" value="UniProtKB-UniRule"/>
</dbReference>
<gene>
    <name evidence="8" type="ORF">ABW02_19320</name>
</gene>
<reference evidence="8 9" key="1">
    <citation type="submission" date="2015-05" db="EMBL/GenBank/DDBJ databases">
        <title>Whole genome sequence and identification of bacterial endophytes from Costus igneus.</title>
        <authorList>
            <person name="Lee Y.P."/>
            <person name="Gan H.M."/>
            <person name="Eng W."/>
            <person name="Wheatley M.S."/>
            <person name="Caraballo A."/>
            <person name="Polter S."/>
            <person name="Savka M.A."/>
            <person name="Hudson A.O."/>
        </authorList>
    </citation>
    <scope>NUCLEOTIDE SEQUENCE [LARGE SCALE GENOMIC DNA]</scope>
    <source>
        <strain evidence="8 9">RIT379</strain>
    </source>
</reference>
<evidence type="ECO:0000313" key="9">
    <source>
        <dbReference type="Proteomes" id="UP000036045"/>
    </source>
</evidence>
<dbReference type="EMBL" id="LDPH01000025">
    <property type="protein sequence ID" value="KLV23448.1"/>
    <property type="molecule type" value="Genomic_DNA"/>
</dbReference>
<dbReference type="OrthoDB" id="9776025at2"/>
<dbReference type="RefSeq" id="WP_047943889.1">
    <property type="nucleotide sequence ID" value="NZ_LDPH01000025.1"/>
</dbReference>
<evidence type="ECO:0000259" key="7">
    <source>
        <dbReference type="Pfam" id="PF07195"/>
    </source>
</evidence>
<keyword evidence="5" id="KW-0964">Secreted</keyword>
<organism evidence="8 9">
    <name type="scientific">Niallia circulans</name>
    <name type="common">Bacillus circulans</name>
    <dbReference type="NCBI Taxonomy" id="1397"/>
    <lineage>
        <taxon>Bacteria</taxon>
        <taxon>Bacillati</taxon>
        <taxon>Bacillota</taxon>
        <taxon>Bacilli</taxon>
        <taxon>Bacillales</taxon>
        <taxon>Bacillaceae</taxon>
        <taxon>Niallia</taxon>
    </lineage>
</organism>
<dbReference type="Pfam" id="PF02465">
    <property type="entry name" value="FliD_N"/>
    <property type="match status" value="1"/>
</dbReference>
<keyword evidence="3" id="KW-0175">Coiled coil</keyword>
<dbReference type="GO" id="GO:0071973">
    <property type="term" value="P:bacterial-type flagellum-dependent cell motility"/>
    <property type="evidence" value="ECO:0007669"/>
    <property type="project" value="TreeGrafter"/>
</dbReference>
<evidence type="ECO:0000256" key="1">
    <source>
        <dbReference type="ARBA" id="ARBA00009764"/>
    </source>
</evidence>
<dbReference type="PATRIC" id="fig|1397.4.peg.2591"/>
<comment type="similarity">
    <text evidence="1 5">Belongs to the FliD family.</text>
</comment>
<dbReference type="GO" id="GO:0005576">
    <property type="term" value="C:extracellular region"/>
    <property type="evidence" value="ECO:0007669"/>
    <property type="project" value="UniProtKB-SubCell"/>
</dbReference>
<sequence length="610" mass="67583">MSVNSIKFTGLASGLDTQSIVDSLMKVQRMPLDKLKQQKQILEWQRDNYRTMNAKLKEFDTFIFEGVFKQANMMKRTAVSSNKDIVSVSANANAGNVSYNISNVTMATSARVESASTSEKLSISKGLDEKIDPTKSLLSQQSKLNGQGIEWKGDDYSQTLTGKGDVLTLSGTSLSELPSKISVTGGTTKEYTVELISGDAPALAERDKGKVYINPSTGNVTFGEALAEESTFTISGKKNSYIEFDIQTTNEDGTKNKQSFKIDGSTSLNSMFSKINSSNVGISMFYDTGTDKVVAQRTATGNLDTGDEKDFPGTDNFFTDVLKLSVKTAGTDAKFTINGLETTRKSNTFTMNDVTFNLNKNTAAGESVNVNIQTDTDSIFDTIKSFVDKYNETIGAVNTELTAQRYSAFQPLTEEQKAAMGEKEIEQWEEKAKSGLLKRDPLLTSGLNKMRNSLYASVTVNDKTKTIEKYNQLAEIGITTSKDYLERGKLEINEDKLKAAIEDNPEAVYQLFMADGPTTDQQGLARRLRTDISDTMKQIEEKAGNTFKTEYNYTIGKDMLRIDDNIESMEYRLKQIEDRYWSQYNAMEKAIQKLNNQSSQLAGFFAQNGS</sequence>
<dbReference type="AlphaFoldDB" id="A0A0J1IBY0"/>